<dbReference type="AlphaFoldDB" id="A0A379LLN7"/>
<organism evidence="8 9">
    <name type="scientific">Psychrobacter phenylpyruvicus</name>
    <dbReference type="NCBI Taxonomy" id="29432"/>
    <lineage>
        <taxon>Bacteria</taxon>
        <taxon>Pseudomonadati</taxon>
        <taxon>Pseudomonadota</taxon>
        <taxon>Gammaproteobacteria</taxon>
        <taxon>Moraxellales</taxon>
        <taxon>Moraxellaceae</taxon>
        <taxon>Psychrobacter</taxon>
    </lineage>
</organism>
<evidence type="ECO:0000256" key="2">
    <source>
        <dbReference type="ARBA" id="ARBA00008814"/>
    </source>
</evidence>
<proteinExistence type="inferred from homology"/>
<protein>
    <submittedName>
        <fullName evidence="8">Iron(III)-hydroxamate-binding protein fhuD</fullName>
    </submittedName>
</protein>
<evidence type="ECO:0000313" key="9">
    <source>
        <dbReference type="Proteomes" id="UP000254123"/>
    </source>
</evidence>
<dbReference type="Pfam" id="PF01497">
    <property type="entry name" value="Peripla_BP_2"/>
    <property type="match status" value="1"/>
</dbReference>
<gene>
    <name evidence="8" type="primary">fhuD</name>
    <name evidence="8" type="ORF">NCTC10526_01153</name>
</gene>
<dbReference type="STRING" id="1123034.GCA_000685805_01275"/>
<dbReference type="EMBL" id="UGVC01000001">
    <property type="protein sequence ID" value="SUD90807.1"/>
    <property type="molecule type" value="Genomic_DNA"/>
</dbReference>
<evidence type="ECO:0000256" key="5">
    <source>
        <dbReference type="ARBA" id="ARBA00022729"/>
    </source>
</evidence>
<dbReference type="SUPFAM" id="SSF53807">
    <property type="entry name" value="Helical backbone' metal receptor"/>
    <property type="match status" value="1"/>
</dbReference>
<feature type="region of interest" description="Disordered" evidence="6">
    <location>
        <begin position="18"/>
        <end position="54"/>
    </location>
</feature>
<dbReference type="PANTHER" id="PTHR30532:SF1">
    <property type="entry name" value="IRON(3+)-HYDROXAMATE-BINDING PROTEIN FHUD"/>
    <property type="match status" value="1"/>
</dbReference>
<evidence type="ECO:0000256" key="3">
    <source>
        <dbReference type="ARBA" id="ARBA00022448"/>
    </source>
</evidence>
<dbReference type="Gene3D" id="3.40.50.1980">
    <property type="entry name" value="Nitrogenase molybdenum iron protein domain"/>
    <property type="match status" value="2"/>
</dbReference>
<dbReference type="GO" id="GO:0030288">
    <property type="term" value="C:outer membrane-bounded periplasmic space"/>
    <property type="evidence" value="ECO:0007669"/>
    <property type="project" value="TreeGrafter"/>
</dbReference>
<keyword evidence="5" id="KW-0732">Signal</keyword>
<keyword evidence="3" id="KW-0813">Transport</keyword>
<name>A0A379LLN7_9GAMM</name>
<evidence type="ECO:0000313" key="8">
    <source>
        <dbReference type="EMBL" id="SUD90807.1"/>
    </source>
</evidence>
<evidence type="ECO:0000259" key="7">
    <source>
        <dbReference type="PROSITE" id="PS50983"/>
    </source>
</evidence>
<sequence>MYSAIGLVLISCSSSNVDNDNNTSSVQTQKNPNDSNHLSSNSNRSSDLNNLDQSDTVSNDLNVVSPDWGVAATLIAMGQPPIATGDNRVWDQWVSDPKLPSSVHDLGIRYLPNAELAAQLPVDLIIDNFFYEHSRGIYGDVPAQTIMFAGKGDTAKWEDYVESTHQLGKIINKPQQANHYINESHQQIVDAGKQFQKRFPNVKKFAVIQFVDDNNMRMYSNNSLFNVVFNKMDLQLVALGKGNNWGFVPIQMGDLTQLDSDVCLLVIKPLNTLTQKQVQDSLVWQRLGYGADTNAMGDSRCMAVLPPVWIYGGMASLTSLANNLAAANLVGGPANVSK</sequence>
<keyword evidence="4" id="KW-0410">Iron transport</keyword>
<comment type="similarity">
    <text evidence="2">Belongs to the bacterial solute-binding protein 8 family.</text>
</comment>
<keyword evidence="4" id="KW-0406">Ion transport</keyword>
<dbReference type="PANTHER" id="PTHR30532">
    <property type="entry name" value="IRON III DICITRATE-BINDING PERIPLASMIC PROTEIN"/>
    <property type="match status" value="1"/>
</dbReference>
<dbReference type="InterPro" id="IPR051313">
    <property type="entry name" value="Bact_iron-sidero_bind"/>
</dbReference>
<dbReference type="Proteomes" id="UP000254123">
    <property type="component" value="Unassembled WGS sequence"/>
</dbReference>
<dbReference type="PROSITE" id="PS50983">
    <property type="entry name" value="FE_B12_PBP"/>
    <property type="match status" value="1"/>
</dbReference>
<evidence type="ECO:0000256" key="1">
    <source>
        <dbReference type="ARBA" id="ARBA00004196"/>
    </source>
</evidence>
<keyword evidence="9" id="KW-1185">Reference proteome</keyword>
<keyword evidence="4" id="KW-0408">Iron</keyword>
<accession>A0A379LLN7</accession>
<dbReference type="GO" id="GO:1901678">
    <property type="term" value="P:iron coordination entity transport"/>
    <property type="evidence" value="ECO:0007669"/>
    <property type="project" value="UniProtKB-ARBA"/>
</dbReference>
<evidence type="ECO:0000256" key="4">
    <source>
        <dbReference type="ARBA" id="ARBA00022496"/>
    </source>
</evidence>
<reference evidence="8 9" key="1">
    <citation type="submission" date="2018-06" db="EMBL/GenBank/DDBJ databases">
        <authorList>
            <consortium name="Pathogen Informatics"/>
            <person name="Doyle S."/>
        </authorList>
    </citation>
    <scope>NUCLEOTIDE SEQUENCE [LARGE SCALE GENOMIC DNA]</scope>
    <source>
        <strain evidence="8 9">NCTC10526</strain>
    </source>
</reference>
<dbReference type="InterPro" id="IPR002491">
    <property type="entry name" value="ABC_transptr_periplasmic_BD"/>
</dbReference>
<evidence type="ECO:0000256" key="6">
    <source>
        <dbReference type="SAM" id="MobiDB-lite"/>
    </source>
</evidence>
<feature type="domain" description="Fe/B12 periplasmic-binding" evidence="7">
    <location>
        <begin position="62"/>
        <end position="332"/>
    </location>
</feature>
<comment type="subcellular location">
    <subcellularLocation>
        <location evidence="1">Cell envelope</location>
    </subcellularLocation>
</comment>
<dbReference type="RefSeq" id="WP_081794402.1">
    <property type="nucleotide sequence ID" value="NZ_UGVC01000001.1"/>
</dbReference>